<evidence type="ECO:0000313" key="1">
    <source>
        <dbReference type="EMBL" id="KPL89273.1"/>
    </source>
</evidence>
<protein>
    <recommendedName>
        <fullName evidence="3">Lipoprotein</fullName>
    </recommendedName>
</protein>
<evidence type="ECO:0000313" key="2">
    <source>
        <dbReference type="Proteomes" id="UP000050502"/>
    </source>
</evidence>
<dbReference type="PROSITE" id="PS51257">
    <property type="entry name" value="PROKAR_LIPOPROTEIN"/>
    <property type="match status" value="1"/>
</dbReference>
<organism evidence="1 2">
    <name type="scientific">Ardenticatena maritima</name>
    <dbReference type="NCBI Taxonomy" id="872965"/>
    <lineage>
        <taxon>Bacteria</taxon>
        <taxon>Bacillati</taxon>
        <taxon>Chloroflexota</taxon>
        <taxon>Ardenticatenia</taxon>
        <taxon>Ardenticatenales</taxon>
        <taxon>Ardenticatenaceae</taxon>
        <taxon>Ardenticatena</taxon>
    </lineage>
</organism>
<comment type="caution">
    <text evidence="1">The sequence shown here is derived from an EMBL/GenBank/DDBJ whole genome shotgun (WGS) entry which is preliminary data.</text>
</comment>
<dbReference type="AlphaFoldDB" id="A0A0P6YYK7"/>
<accession>A0A0P6YYK7</accession>
<dbReference type="Proteomes" id="UP000050502">
    <property type="component" value="Unassembled WGS sequence"/>
</dbReference>
<sequence>MRVRKWWLVPLLLLLVLGGGCQRIAEIQEARRAAATAKAERYPWAVYPISEESKQVLCDALDLPAGDPFCEPGRPVDHWDVYKKVKALFPPGTPYAEVEAKLGRFPHVKEESRQPDGTLVGLRYVYQLTEYEGACIYFQLDLKSKKLVTRVYATTLGSGPQRIKCGPADRPKK</sequence>
<reference evidence="1 2" key="1">
    <citation type="submission" date="2015-07" db="EMBL/GenBank/DDBJ databases">
        <title>Whole genome sequence of Ardenticatena maritima DSM 23922.</title>
        <authorList>
            <person name="Hemp J."/>
            <person name="Ward L.M."/>
            <person name="Pace L.A."/>
            <person name="Fischer W.W."/>
        </authorList>
    </citation>
    <scope>NUCLEOTIDE SEQUENCE [LARGE SCALE GENOMIC DNA]</scope>
    <source>
        <strain evidence="1 2">110S</strain>
    </source>
</reference>
<evidence type="ECO:0008006" key="3">
    <source>
        <dbReference type="Google" id="ProtNLM"/>
    </source>
</evidence>
<dbReference type="EMBL" id="LGKN01000003">
    <property type="protein sequence ID" value="KPL89273.1"/>
    <property type="molecule type" value="Genomic_DNA"/>
</dbReference>
<name>A0A0P6YYK7_9CHLR</name>
<gene>
    <name evidence="1" type="ORF">SE16_02010</name>
</gene>
<proteinExistence type="predicted"/>